<sequence length="219" mass="23386">MAQGSLSSDAKATRPATMTRWDTGDRDAGREPCPDRIVEDLGGAFGMGAIGGFIWHFVKGARNSPTGDRFTGALYSARNRAPILGGNFAVWGGTFSSFDCTLQYIRRRDDHWNAIASGFLTGGVLAARGGWKAASRNAVIGGVLLGIIEGVAALLMRSTSKTPREMALEQMEQEKQMQEYTRKKEAGEVQGMQSWVQYMQASGMAPTMGSGSSSSGSTS</sequence>
<comment type="similarity">
    <text evidence="2">Belongs to the Tim17/Tim22/Tim23 family.</text>
</comment>
<keyword evidence="8" id="KW-0811">Translocation</keyword>
<dbReference type="PANTHER" id="PTHR10485">
    <property type="entry name" value="MITOCHONDRIAL IMPORT INNER MEMBRANE TRANSLOCASE SUBUNIT TIM-17"/>
    <property type="match status" value="1"/>
</dbReference>
<keyword evidence="10" id="KW-0472">Membrane</keyword>
<protein>
    <recommendedName>
        <fullName evidence="13">Mitochondrial import inner membrane translocase subunit TIM17</fullName>
    </recommendedName>
</protein>
<dbReference type="AlphaFoldDB" id="A0A7S4QQ99"/>
<evidence type="ECO:0000256" key="3">
    <source>
        <dbReference type="ARBA" id="ARBA00022448"/>
    </source>
</evidence>
<dbReference type="Pfam" id="PF02466">
    <property type="entry name" value="Tim17"/>
    <property type="match status" value="1"/>
</dbReference>
<evidence type="ECO:0000313" key="12">
    <source>
        <dbReference type="EMBL" id="CAE4590609.1"/>
    </source>
</evidence>
<gene>
    <name evidence="12" type="ORF">AMON00008_LOCUS24027</name>
</gene>
<keyword evidence="6" id="KW-0653">Protein transport</keyword>
<evidence type="ECO:0008006" key="13">
    <source>
        <dbReference type="Google" id="ProtNLM"/>
    </source>
</evidence>
<dbReference type="GO" id="GO:0030150">
    <property type="term" value="P:protein import into mitochondrial matrix"/>
    <property type="evidence" value="ECO:0007669"/>
    <property type="project" value="TreeGrafter"/>
</dbReference>
<evidence type="ECO:0000256" key="5">
    <source>
        <dbReference type="ARBA" id="ARBA00022792"/>
    </source>
</evidence>
<evidence type="ECO:0000256" key="7">
    <source>
        <dbReference type="ARBA" id="ARBA00022989"/>
    </source>
</evidence>
<feature type="compositionally biased region" description="Polar residues" evidence="11">
    <location>
        <begin position="1"/>
        <end position="10"/>
    </location>
</feature>
<evidence type="ECO:0000256" key="6">
    <source>
        <dbReference type="ARBA" id="ARBA00022927"/>
    </source>
</evidence>
<dbReference type="GO" id="GO:0008320">
    <property type="term" value="F:protein transmembrane transporter activity"/>
    <property type="evidence" value="ECO:0007669"/>
    <property type="project" value="TreeGrafter"/>
</dbReference>
<feature type="region of interest" description="Disordered" evidence="11">
    <location>
        <begin position="1"/>
        <end position="33"/>
    </location>
</feature>
<evidence type="ECO:0000256" key="8">
    <source>
        <dbReference type="ARBA" id="ARBA00023010"/>
    </source>
</evidence>
<reference evidence="12" key="1">
    <citation type="submission" date="2021-01" db="EMBL/GenBank/DDBJ databases">
        <authorList>
            <person name="Corre E."/>
            <person name="Pelletier E."/>
            <person name="Niang G."/>
            <person name="Scheremetjew M."/>
            <person name="Finn R."/>
            <person name="Kale V."/>
            <person name="Holt S."/>
            <person name="Cochrane G."/>
            <person name="Meng A."/>
            <person name="Brown T."/>
            <person name="Cohen L."/>
        </authorList>
    </citation>
    <scope>NUCLEOTIDE SEQUENCE</scope>
    <source>
        <strain evidence="12">CCMP3105</strain>
    </source>
</reference>
<dbReference type="EMBL" id="HBNR01035024">
    <property type="protein sequence ID" value="CAE4590609.1"/>
    <property type="molecule type" value="Transcribed_RNA"/>
</dbReference>
<feature type="compositionally biased region" description="Basic and acidic residues" evidence="11">
    <location>
        <begin position="22"/>
        <end position="33"/>
    </location>
</feature>
<evidence type="ECO:0000256" key="11">
    <source>
        <dbReference type="SAM" id="MobiDB-lite"/>
    </source>
</evidence>
<name>A0A7S4QQ99_9DINO</name>
<dbReference type="GO" id="GO:0005744">
    <property type="term" value="C:TIM23 mitochondrial import inner membrane translocase complex"/>
    <property type="evidence" value="ECO:0007669"/>
    <property type="project" value="TreeGrafter"/>
</dbReference>
<evidence type="ECO:0000256" key="4">
    <source>
        <dbReference type="ARBA" id="ARBA00022692"/>
    </source>
</evidence>
<evidence type="ECO:0000256" key="9">
    <source>
        <dbReference type="ARBA" id="ARBA00023128"/>
    </source>
</evidence>
<evidence type="ECO:0000256" key="1">
    <source>
        <dbReference type="ARBA" id="ARBA00004448"/>
    </source>
</evidence>
<keyword evidence="5" id="KW-0999">Mitochondrion inner membrane</keyword>
<dbReference type="PANTHER" id="PTHR10485:SF0">
    <property type="entry name" value="AT05822P-RELATED"/>
    <property type="match status" value="1"/>
</dbReference>
<organism evidence="12">
    <name type="scientific">Alexandrium monilatum</name>
    <dbReference type="NCBI Taxonomy" id="311494"/>
    <lineage>
        <taxon>Eukaryota</taxon>
        <taxon>Sar</taxon>
        <taxon>Alveolata</taxon>
        <taxon>Dinophyceae</taxon>
        <taxon>Gonyaulacales</taxon>
        <taxon>Pyrocystaceae</taxon>
        <taxon>Alexandrium</taxon>
    </lineage>
</organism>
<keyword evidence="4" id="KW-0812">Transmembrane</keyword>
<comment type="subcellular location">
    <subcellularLocation>
        <location evidence="1">Mitochondrion inner membrane</location>
        <topology evidence="1">Multi-pass membrane protein</topology>
    </subcellularLocation>
</comment>
<keyword evidence="9" id="KW-0496">Mitochondrion</keyword>
<keyword evidence="7" id="KW-1133">Transmembrane helix</keyword>
<proteinExistence type="inferred from homology"/>
<keyword evidence="3" id="KW-0813">Transport</keyword>
<accession>A0A7S4QQ99</accession>
<evidence type="ECO:0000256" key="10">
    <source>
        <dbReference type="ARBA" id="ARBA00023136"/>
    </source>
</evidence>
<evidence type="ECO:0000256" key="2">
    <source>
        <dbReference type="ARBA" id="ARBA00008444"/>
    </source>
</evidence>